<feature type="domain" description="DUF427" evidence="1">
    <location>
        <begin position="19"/>
        <end position="111"/>
    </location>
</feature>
<name>A0ABU7T7V7_9HYPH</name>
<dbReference type="Gene3D" id="2.170.150.40">
    <property type="entry name" value="Domain of unknown function (DUF427)"/>
    <property type="match status" value="1"/>
</dbReference>
<evidence type="ECO:0000313" key="3">
    <source>
        <dbReference type="Proteomes" id="UP001349262"/>
    </source>
</evidence>
<comment type="caution">
    <text evidence="2">The sequence shown here is derived from an EMBL/GenBank/DDBJ whole genome shotgun (WGS) entry which is preliminary data.</text>
</comment>
<accession>A0ABU7T7V7</accession>
<organism evidence="2 3">
    <name type="scientific">Methylobacterium radiotolerans</name>
    <dbReference type="NCBI Taxonomy" id="31998"/>
    <lineage>
        <taxon>Bacteria</taxon>
        <taxon>Pseudomonadati</taxon>
        <taxon>Pseudomonadota</taxon>
        <taxon>Alphaproteobacteria</taxon>
        <taxon>Hyphomicrobiales</taxon>
        <taxon>Methylobacteriaceae</taxon>
        <taxon>Methylobacterium</taxon>
    </lineage>
</organism>
<evidence type="ECO:0000259" key="1">
    <source>
        <dbReference type="Pfam" id="PF04248"/>
    </source>
</evidence>
<reference evidence="2 3" key="1">
    <citation type="journal article" date="2012" name="Genet. Mol. Biol.">
        <title>Analysis of 16S rRNA and mxaF genes revealing insights into Methylobacterium niche-specific plant association.</title>
        <authorList>
            <person name="Dourado M.N."/>
            <person name="Andreote F.D."/>
            <person name="Dini-Andreote F."/>
            <person name="Conti R."/>
            <person name="Araujo J.M."/>
            <person name="Araujo W.L."/>
        </authorList>
    </citation>
    <scope>NUCLEOTIDE SEQUENCE [LARGE SCALE GENOMIC DNA]</scope>
    <source>
        <strain evidence="2 3">SR1.6/4</strain>
    </source>
</reference>
<evidence type="ECO:0000313" key="2">
    <source>
        <dbReference type="EMBL" id="MEE7456637.1"/>
    </source>
</evidence>
<dbReference type="InterPro" id="IPR007361">
    <property type="entry name" value="DUF427"/>
</dbReference>
<proteinExistence type="predicted"/>
<dbReference type="PANTHER" id="PTHR34310:SF9">
    <property type="entry name" value="BLR5716 PROTEIN"/>
    <property type="match status" value="1"/>
</dbReference>
<protein>
    <recommendedName>
        <fullName evidence="1">DUF427 domain-containing protein</fullName>
    </recommendedName>
</protein>
<dbReference type="PANTHER" id="PTHR34310">
    <property type="entry name" value="DUF427 DOMAIN PROTEIN (AFU_ORTHOLOGUE AFUA_3G02220)"/>
    <property type="match status" value="1"/>
</dbReference>
<dbReference type="InterPro" id="IPR038694">
    <property type="entry name" value="DUF427_sf"/>
</dbReference>
<dbReference type="EMBL" id="MLBY01000004">
    <property type="protein sequence ID" value="MEE7456637.1"/>
    <property type="molecule type" value="Genomic_DNA"/>
</dbReference>
<dbReference type="Pfam" id="PF04248">
    <property type="entry name" value="NTP_transf_9"/>
    <property type="match status" value="1"/>
</dbReference>
<gene>
    <name evidence="2" type="ORF">MRSR164_07565</name>
</gene>
<keyword evidence="3" id="KW-1185">Reference proteome</keyword>
<sequence length="118" mass="12724">MKEPGPHHPITITPHGGHVRVIAGGRIVAETDRALELREAGYGAVLYVPRADIDAAALAPNPQRSHCPYKGEASYFDLSVGGALRPAVAWSYENPFPAVSRIRGHVAFYPDRVDAIEA</sequence>
<dbReference type="Proteomes" id="UP001349262">
    <property type="component" value="Unassembled WGS sequence"/>
</dbReference>